<gene>
    <name evidence="9" type="ORF">OUY24_36425</name>
</gene>
<dbReference type="SMART" id="SM00382">
    <property type="entry name" value="AAA"/>
    <property type="match status" value="1"/>
</dbReference>
<keyword evidence="5" id="KW-0547">Nucleotide-binding</keyword>
<evidence type="ECO:0000256" key="1">
    <source>
        <dbReference type="ARBA" id="ARBA00004202"/>
    </source>
</evidence>
<sequence length="289" mass="30913">MSTDPLLRIRDLRVSYPAAGGAGGAGGMAEVVHGVDLDLASGERVALVGESGSGKSVTARAVLRLDPDARLSGGIELEGVDLLGLPQRRMREIRGGRVGLVFQDPLASLNPVMTIGRQVMQPLVIRGVSRRVARRRAIELLERLGVRDAEHRVDDYPHQFSGGMRQRVVIAIAVIAEPALLIADEPTTALDVRVQARVLELLHELAAERGMSILLITHDLGIVAGFAERAVVMRHGRAVETGTVDQIYNAPRHDYTRALLAAVPRIGGDVTRPLAVIGAAGNAPEEEES</sequence>
<accession>A0ABT4TA37</accession>
<evidence type="ECO:0000256" key="6">
    <source>
        <dbReference type="ARBA" id="ARBA00022840"/>
    </source>
</evidence>
<comment type="subcellular location">
    <subcellularLocation>
        <location evidence="1">Cell membrane</location>
        <topology evidence="1">Peripheral membrane protein</topology>
    </subcellularLocation>
</comment>
<keyword evidence="6 9" id="KW-0067">ATP-binding</keyword>
<dbReference type="PANTHER" id="PTHR43297:SF2">
    <property type="entry name" value="DIPEPTIDE TRANSPORT ATP-BINDING PROTEIN DPPD"/>
    <property type="match status" value="1"/>
</dbReference>
<dbReference type="InterPro" id="IPR017871">
    <property type="entry name" value="ABC_transporter-like_CS"/>
</dbReference>
<evidence type="ECO:0000256" key="5">
    <source>
        <dbReference type="ARBA" id="ARBA00022741"/>
    </source>
</evidence>
<keyword evidence="4" id="KW-1003">Cell membrane</keyword>
<evidence type="ECO:0000313" key="9">
    <source>
        <dbReference type="EMBL" id="MDA0646144.1"/>
    </source>
</evidence>
<feature type="domain" description="ABC transporter" evidence="8">
    <location>
        <begin position="7"/>
        <end position="260"/>
    </location>
</feature>
<comment type="similarity">
    <text evidence="2">Belongs to the ABC transporter superfamily.</text>
</comment>
<dbReference type="InterPro" id="IPR003439">
    <property type="entry name" value="ABC_transporter-like_ATP-bd"/>
</dbReference>
<dbReference type="EMBL" id="JAPNUD010000175">
    <property type="protein sequence ID" value="MDA0646144.1"/>
    <property type="molecule type" value="Genomic_DNA"/>
</dbReference>
<evidence type="ECO:0000256" key="7">
    <source>
        <dbReference type="ARBA" id="ARBA00023136"/>
    </source>
</evidence>
<dbReference type="PANTHER" id="PTHR43297">
    <property type="entry name" value="OLIGOPEPTIDE TRANSPORT ATP-BINDING PROTEIN APPD"/>
    <property type="match status" value="1"/>
</dbReference>
<dbReference type="PROSITE" id="PS00211">
    <property type="entry name" value="ABC_TRANSPORTER_1"/>
    <property type="match status" value="1"/>
</dbReference>
<dbReference type="Pfam" id="PF00005">
    <property type="entry name" value="ABC_tran"/>
    <property type="match status" value="1"/>
</dbReference>
<comment type="caution">
    <text evidence="9">The sequence shown here is derived from an EMBL/GenBank/DDBJ whole genome shotgun (WGS) entry which is preliminary data.</text>
</comment>
<organism evidence="9 10">
    <name type="scientific">Nonomuraea ferruginea</name>
    <dbReference type="NCBI Taxonomy" id="46174"/>
    <lineage>
        <taxon>Bacteria</taxon>
        <taxon>Bacillati</taxon>
        <taxon>Actinomycetota</taxon>
        <taxon>Actinomycetes</taxon>
        <taxon>Streptosporangiales</taxon>
        <taxon>Streptosporangiaceae</taxon>
        <taxon>Nonomuraea</taxon>
    </lineage>
</organism>
<evidence type="ECO:0000256" key="4">
    <source>
        <dbReference type="ARBA" id="ARBA00022475"/>
    </source>
</evidence>
<evidence type="ECO:0000256" key="2">
    <source>
        <dbReference type="ARBA" id="ARBA00005417"/>
    </source>
</evidence>
<dbReference type="InterPro" id="IPR013563">
    <property type="entry name" value="Oligopep_ABC_C"/>
</dbReference>
<dbReference type="Proteomes" id="UP001212498">
    <property type="component" value="Unassembled WGS sequence"/>
</dbReference>
<reference evidence="9 10" key="1">
    <citation type="submission" date="2022-11" db="EMBL/GenBank/DDBJ databases">
        <title>Nonomuraea corallina sp. nov., a new species of the genus Nonomuraea isolated from sea side sediment in Thai sea.</title>
        <authorList>
            <person name="Ngamcharungchit C."/>
            <person name="Matsumoto A."/>
            <person name="Suriyachadkun C."/>
            <person name="Panbangred W."/>
            <person name="Inahashi Y."/>
            <person name="Intra B."/>
        </authorList>
    </citation>
    <scope>NUCLEOTIDE SEQUENCE [LARGE SCALE GENOMIC DNA]</scope>
    <source>
        <strain evidence="9 10">DSM 43553</strain>
    </source>
</reference>
<dbReference type="InterPro" id="IPR003593">
    <property type="entry name" value="AAA+_ATPase"/>
</dbReference>
<dbReference type="CDD" id="cd03257">
    <property type="entry name" value="ABC_NikE_OppD_transporters"/>
    <property type="match status" value="1"/>
</dbReference>
<evidence type="ECO:0000259" key="8">
    <source>
        <dbReference type="PROSITE" id="PS50893"/>
    </source>
</evidence>
<evidence type="ECO:0000313" key="10">
    <source>
        <dbReference type="Proteomes" id="UP001212498"/>
    </source>
</evidence>
<protein>
    <submittedName>
        <fullName evidence="9">ABC transporter ATP-binding protein</fullName>
    </submittedName>
</protein>
<dbReference type="SUPFAM" id="SSF52540">
    <property type="entry name" value="P-loop containing nucleoside triphosphate hydrolases"/>
    <property type="match status" value="1"/>
</dbReference>
<dbReference type="GO" id="GO:0005524">
    <property type="term" value="F:ATP binding"/>
    <property type="evidence" value="ECO:0007669"/>
    <property type="project" value="UniProtKB-KW"/>
</dbReference>
<keyword evidence="3" id="KW-0813">Transport</keyword>
<dbReference type="PROSITE" id="PS50893">
    <property type="entry name" value="ABC_TRANSPORTER_2"/>
    <property type="match status" value="1"/>
</dbReference>
<name>A0ABT4TA37_9ACTN</name>
<dbReference type="InterPro" id="IPR050388">
    <property type="entry name" value="ABC_Ni/Peptide_Import"/>
</dbReference>
<evidence type="ECO:0000256" key="3">
    <source>
        <dbReference type="ARBA" id="ARBA00022448"/>
    </source>
</evidence>
<dbReference type="RefSeq" id="WP_271279547.1">
    <property type="nucleotide sequence ID" value="NZ_BAABFD010000037.1"/>
</dbReference>
<dbReference type="Pfam" id="PF08352">
    <property type="entry name" value="oligo_HPY"/>
    <property type="match status" value="1"/>
</dbReference>
<dbReference type="InterPro" id="IPR027417">
    <property type="entry name" value="P-loop_NTPase"/>
</dbReference>
<keyword evidence="10" id="KW-1185">Reference proteome</keyword>
<proteinExistence type="inferred from homology"/>
<keyword evidence="7" id="KW-0472">Membrane</keyword>
<dbReference type="Gene3D" id="3.40.50.300">
    <property type="entry name" value="P-loop containing nucleotide triphosphate hydrolases"/>
    <property type="match status" value="1"/>
</dbReference>